<evidence type="ECO:0000259" key="2">
    <source>
        <dbReference type="Pfam" id="PF13358"/>
    </source>
</evidence>
<protein>
    <submittedName>
        <fullName evidence="4">TCB1 transposase</fullName>
    </submittedName>
</protein>
<dbReference type="GO" id="GO:0006313">
    <property type="term" value="P:DNA transposition"/>
    <property type="evidence" value="ECO:0007669"/>
    <property type="project" value="InterPro"/>
</dbReference>
<dbReference type="InterPro" id="IPR052338">
    <property type="entry name" value="Transposase_5"/>
</dbReference>
<dbReference type="InterPro" id="IPR038717">
    <property type="entry name" value="Tc1-like_DDE_dom"/>
</dbReference>
<gene>
    <name evidence="4" type="primary">Tcb1_230</name>
    <name evidence="4" type="ORF">GTO96_0003116</name>
</gene>
<dbReference type="Gene3D" id="1.10.10.10">
    <property type="entry name" value="Winged helix-like DNA-binding domain superfamily/Winged helix DNA-binding domain"/>
    <property type="match status" value="1"/>
</dbReference>
<organism evidence="4 5">
    <name type="scientific">Polypterus senegalus</name>
    <name type="common">Senegal bichir</name>
    <dbReference type="NCBI Taxonomy" id="55291"/>
    <lineage>
        <taxon>Eukaryota</taxon>
        <taxon>Metazoa</taxon>
        <taxon>Chordata</taxon>
        <taxon>Craniata</taxon>
        <taxon>Vertebrata</taxon>
        <taxon>Euteleostomi</taxon>
        <taxon>Actinopterygii</taxon>
        <taxon>Polypteriformes</taxon>
        <taxon>Polypteridae</taxon>
        <taxon>Polypterus</taxon>
    </lineage>
</organism>
<dbReference type="InterPro" id="IPR036397">
    <property type="entry name" value="RNaseH_sf"/>
</dbReference>
<feature type="non-terminal residue" evidence="4">
    <location>
        <position position="340"/>
    </location>
</feature>
<dbReference type="Pfam" id="PF25787">
    <property type="entry name" value="HTH_SB"/>
    <property type="match status" value="1"/>
</dbReference>
<dbReference type="InterPro" id="IPR047655">
    <property type="entry name" value="Transpos_IS630-like"/>
</dbReference>
<dbReference type="Pfam" id="PF13358">
    <property type="entry name" value="DDE_3"/>
    <property type="match status" value="1"/>
</dbReference>
<dbReference type="InterPro" id="IPR057667">
    <property type="entry name" value="HTH_SB"/>
</dbReference>
<evidence type="ECO:0000313" key="5">
    <source>
        <dbReference type="Proteomes" id="UP000886611"/>
    </source>
</evidence>
<dbReference type="GO" id="GO:0003677">
    <property type="term" value="F:DNA binding"/>
    <property type="evidence" value="ECO:0007669"/>
    <property type="project" value="InterPro"/>
</dbReference>
<dbReference type="InterPro" id="IPR036388">
    <property type="entry name" value="WH-like_DNA-bd_sf"/>
</dbReference>
<dbReference type="NCBIfam" id="NF033545">
    <property type="entry name" value="transpos_IS630"/>
    <property type="match status" value="1"/>
</dbReference>
<feature type="non-terminal residue" evidence="4">
    <location>
        <position position="1"/>
    </location>
</feature>
<comment type="caution">
    <text evidence="4">The sequence shown here is derived from an EMBL/GenBank/DDBJ whole genome shotgun (WGS) entry which is preliminary data.</text>
</comment>
<name>A0A8X7X7X5_POLSE</name>
<sequence length="340" mass="39204">MARTKEISGDLRKRVVDAHQAGKGYKTISKEFGLHQSTVRQIVYKWRKFKTIVTLPRSGRPTKITPRARRVIVGEVTKDPRVTSKQLKASLTLANVHVHESTIRRTLNNNGVHGRVARRKPLLSKKNIAAHLQFAKDHVDKPEGYWKNVLWTDETKIELFGLNEKHYVWREENTAFQHKNLIPSVKHGGGSIMVWACFAASGPGRLAFIDGTMNSELYQRILKENVRTSVHELNLKRRWVMQQDNDPKHTSRSTKEWLKKNKVNVLEWPSQSPDLNPIEMLWKDLKRAVNVRKPTNIPELKLFCMEEWDKIPPSWCAGTIKSYRKCLIAVIAANGGHTRY</sequence>
<dbReference type="EMBL" id="JAATIS010003638">
    <property type="protein sequence ID" value="KAG2463908.1"/>
    <property type="molecule type" value="Genomic_DNA"/>
</dbReference>
<dbReference type="Gene3D" id="3.30.420.10">
    <property type="entry name" value="Ribonuclease H-like superfamily/Ribonuclease H"/>
    <property type="match status" value="1"/>
</dbReference>
<dbReference type="Pfam" id="PF01498">
    <property type="entry name" value="HTH_Tnp_Tc3_2"/>
    <property type="match status" value="1"/>
</dbReference>
<reference evidence="4 5" key="1">
    <citation type="journal article" date="2021" name="Cell">
        <title>Tracing the genetic footprints of vertebrate landing in non-teleost ray-finned fishes.</title>
        <authorList>
            <person name="Bi X."/>
            <person name="Wang K."/>
            <person name="Yang L."/>
            <person name="Pan H."/>
            <person name="Jiang H."/>
            <person name="Wei Q."/>
            <person name="Fang M."/>
            <person name="Yu H."/>
            <person name="Zhu C."/>
            <person name="Cai Y."/>
            <person name="He Y."/>
            <person name="Gan X."/>
            <person name="Zeng H."/>
            <person name="Yu D."/>
            <person name="Zhu Y."/>
            <person name="Jiang H."/>
            <person name="Qiu Q."/>
            <person name="Yang H."/>
            <person name="Zhang Y.E."/>
            <person name="Wang W."/>
            <person name="Zhu M."/>
            <person name="He S."/>
            <person name="Zhang G."/>
        </authorList>
    </citation>
    <scope>NUCLEOTIDE SEQUENCE [LARGE SCALE GENOMIC DNA]</scope>
    <source>
        <strain evidence="4">Bchr_013</strain>
    </source>
</reference>
<proteinExistence type="predicted"/>
<feature type="domain" description="Tc1-like transposase DDE" evidence="2">
    <location>
        <begin position="149"/>
        <end position="300"/>
    </location>
</feature>
<dbReference type="SUPFAM" id="SSF46689">
    <property type="entry name" value="Homeodomain-like"/>
    <property type="match status" value="1"/>
</dbReference>
<dbReference type="PANTHER" id="PTHR23022:SF135">
    <property type="entry name" value="SI:DKEY-77F5.3"/>
    <property type="match status" value="1"/>
</dbReference>
<accession>A0A8X7X7X5</accession>
<feature type="domain" description="Sleeping Beauty transposase HTH" evidence="3">
    <location>
        <begin position="1"/>
        <end position="52"/>
    </location>
</feature>
<dbReference type="GO" id="GO:0015074">
    <property type="term" value="P:DNA integration"/>
    <property type="evidence" value="ECO:0007669"/>
    <property type="project" value="InterPro"/>
</dbReference>
<dbReference type="InterPro" id="IPR002492">
    <property type="entry name" value="Transposase_Tc1-like"/>
</dbReference>
<keyword evidence="5" id="KW-1185">Reference proteome</keyword>
<dbReference type="AlphaFoldDB" id="A0A8X7X7X5"/>
<feature type="domain" description="Transposase Tc1-like" evidence="1">
    <location>
        <begin position="69"/>
        <end position="140"/>
    </location>
</feature>
<dbReference type="InterPro" id="IPR009057">
    <property type="entry name" value="Homeodomain-like_sf"/>
</dbReference>
<evidence type="ECO:0000313" key="4">
    <source>
        <dbReference type="EMBL" id="KAG2463908.1"/>
    </source>
</evidence>
<evidence type="ECO:0000259" key="3">
    <source>
        <dbReference type="Pfam" id="PF25787"/>
    </source>
</evidence>
<dbReference type="PANTHER" id="PTHR23022">
    <property type="entry name" value="TRANSPOSABLE ELEMENT-RELATED"/>
    <property type="match status" value="1"/>
</dbReference>
<evidence type="ECO:0000259" key="1">
    <source>
        <dbReference type="Pfam" id="PF01498"/>
    </source>
</evidence>
<dbReference type="Proteomes" id="UP000886611">
    <property type="component" value="Unassembled WGS sequence"/>
</dbReference>